<evidence type="ECO:0000313" key="2">
    <source>
        <dbReference type="Proteomes" id="UP000826212"/>
    </source>
</evidence>
<organism evidence="1 2">
    <name type="scientific">Halosquirtibacter laminarini</name>
    <dbReference type="NCBI Taxonomy" id="3374600"/>
    <lineage>
        <taxon>Bacteria</taxon>
        <taxon>Pseudomonadati</taxon>
        <taxon>Bacteroidota</taxon>
        <taxon>Bacteroidia</taxon>
        <taxon>Marinilabiliales</taxon>
        <taxon>Prolixibacteraceae</taxon>
        <taxon>Halosquirtibacter</taxon>
    </lineage>
</organism>
<accession>A0AC61NCX9</accession>
<dbReference type="EMBL" id="CP081303">
    <property type="protein sequence ID" value="QZE13391.1"/>
    <property type="molecule type" value="Genomic_DNA"/>
</dbReference>
<evidence type="ECO:0000313" key="1">
    <source>
        <dbReference type="EMBL" id="QZE13391.1"/>
    </source>
</evidence>
<dbReference type="Proteomes" id="UP000826212">
    <property type="component" value="Chromosome"/>
</dbReference>
<protein>
    <submittedName>
        <fullName evidence="1">Uncharacterized protein</fullName>
    </submittedName>
</protein>
<reference evidence="1" key="1">
    <citation type="submission" date="2021-08" db="EMBL/GenBank/DDBJ databases">
        <title>Novel anaerobic bacterium isolated from sea squirt in East Sea, Republic of Korea.</title>
        <authorList>
            <person name="Nguyen T.H."/>
            <person name="Li Z."/>
            <person name="Lee Y.-J."/>
            <person name="Ko J."/>
            <person name="Kim S.-G."/>
        </authorList>
    </citation>
    <scope>NUCLEOTIDE SEQUENCE</scope>
    <source>
        <strain evidence="1">KCTC 25031</strain>
    </source>
</reference>
<name>A0AC61NCX9_9BACT</name>
<proteinExistence type="predicted"/>
<keyword evidence="2" id="KW-1185">Reference proteome</keyword>
<sequence>MNKLITSLLVTLSLASCTNIKTKKEEDNSTKLPFFGLAGKLQLPQTKMLPPTFDITKFGAIANDSKDDTEAIQAAINAAENAGGGTVLIPKGRYVVLSDVSTKVIEINHSNIHIKGEGQGSDGSIIVSMNPRTQHKDEFPWLSPSVFHTGLKIHDTYSFYDIKDQKEKHKVQKDTPKGNNIITIDSTEGIKSGDVILIGMQNLKDQPSLMKKLMNQVKFESFQTSYIQAKEREDWSYQWFTRVSKVIDKHNIELTHALRHTLETKYNASVVKMPMLQNITFSNLRFESTWKGGYVHHKTKEFDYGWSAIALNRVINGHIQNITIHNYTQGVQLVNSCNSTIEDISITGIPGHYSVKLYHSNDNLFQNINVEAERTHGPSIEGASQGNVFRLFTFKTPQPLDLHGLGGIGFMPPMNNLFEQMSNVIAVMGGAAPQNTPHAGPGNVFYNIEMTGKKHGKYLEVFHSWIYQTPDKFKIEKRDDCHIQYIGSKVIGVYNTNKTLTVDHKVNNILNKEVMVQDLNQKPKTASLFLSQKEALLK</sequence>
<gene>
    <name evidence="1" type="ORF">K4L44_12445</name>
</gene>